<dbReference type="SFLD" id="SFLDG01129">
    <property type="entry name" value="C1.5:_HAD__Beta-PGM__Phosphata"/>
    <property type="match status" value="1"/>
</dbReference>
<dbReference type="CDD" id="cd02604">
    <property type="entry name" value="HAD_5NT"/>
    <property type="match status" value="1"/>
</dbReference>
<dbReference type="PANTHER" id="PTHR12725:SF117">
    <property type="entry name" value="HALOACID DEHALOGENASE-LIKE HYDROLASE"/>
    <property type="match status" value="1"/>
</dbReference>
<dbReference type="Gene3D" id="3.40.50.1000">
    <property type="entry name" value="HAD superfamily/HAD-like"/>
    <property type="match status" value="1"/>
</dbReference>
<dbReference type="KEGG" id="rpm:RSPPHO_01813"/>
<dbReference type="OrthoDB" id="9803141at2"/>
<gene>
    <name evidence="1" type="ORF">RSPPHO_01813</name>
</gene>
<dbReference type="SFLD" id="SFLDG01132">
    <property type="entry name" value="C1.5.3:_5'-Nucleotidase_Like"/>
    <property type="match status" value="1"/>
</dbReference>
<organism evidence="1 2">
    <name type="scientific">Pararhodospirillum photometricum DSM 122</name>
    <dbReference type="NCBI Taxonomy" id="1150469"/>
    <lineage>
        <taxon>Bacteria</taxon>
        <taxon>Pseudomonadati</taxon>
        <taxon>Pseudomonadota</taxon>
        <taxon>Alphaproteobacteria</taxon>
        <taxon>Rhodospirillales</taxon>
        <taxon>Rhodospirillaceae</taxon>
        <taxon>Pararhodospirillum</taxon>
    </lineage>
</organism>
<accession>H6SKC4</accession>
<proteinExistence type="predicted"/>
<dbReference type="RefSeq" id="WP_014415074.1">
    <property type="nucleotide sequence ID" value="NC_017059.1"/>
</dbReference>
<evidence type="ECO:0000313" key="2">
    <source>
        <dbReference type="Proteomes" id="UP000033220"/>
    </source>
</evidence>
<evidence type="ECO:0000313" key="1">
    <source>
        <dbReference type="EMBL" id="CCG08439.1"/>
    </source>
</evidence>
<dbReference type="SFLD" id="SFLDS00003">
    <property type="entry name" value="Haloacid_Dehalogenase"/>
    <property type="match status" value="1"/>
</dbReference>
<dbReference type="SUPFAM" id="SSF56784">
    <property type="entry name" value="HAD-like"/>
    <property type="match status" value="1"/>
</dbReference>
<name>H6SKC4_PARPM</name>
<dbReference type="Pfam" id="PF00702">
    <property type="entry name" value="Hydrolase"/>
    <property type="match status" value="1"/>
</dbReference>
<sequence>MGRTFDTWVFDLDNTLYPASVDLFTQIDTRMKAYISRTLDLGPDEAFRLQKQYYHQYGTSLRGLMLEHGVDPQAFLADVHAIDHSVLAPDPVLRRALERLPGRKVVFTNGSVFHADRVLCALGLRDLFEAIFDIVASDYIPKPHPETYARLIDQLGIDPARAIMVEDLEKNLAPAHALGMTTVLVRNTVHWSSWEGQSTTPETLPHCHHVTDDLAAWLTAWAD</sequence>
<dbReference type="EMBL" id="HE663493">
    <property type="protein sequence ID" value="CCG08439.1"/>
    <property type="molecule type" value="Genomic_DNA"/>
</dbReference>
<dbReference type="eggNOG" id="COG1011">
    <property type="taxonomic scope" value="Bacteria"/>
</dbReference>
<reference evidence="1 2" key="1">
    <citation type="submission" date="2012-02" db="EMBL/GenBank/DDBJ databases">
        <title>Shotgun genome sequence of Phaeospirillum photometricum DSM 122.</title>
        <authorList>
            <person name="Duquesne K."/>
            <person name="Sturgis J."/>
        </authorList>
    </citation>
    <scope>NUCLEOTIDE SEQUENCE [LARGE SCALE GENOMIC DNA]</scope>
    <source>
        <strain evidence="2">DSM122</strain>
    </source>
</reference>
<dbReference type="Gene3D" id="1.10.150.450">
    <property type="match status" value="1"/>
</dbReference>
<protein>
    <submittedName>
        <fullName evidence="1">Pyrimidine 5-nucleotidase</fullName>
    </submittedName>
</protein>
<dbReference type="PRINTS" id="PR00413">
    <property type="entry name" value="HADHALOGNASE"/>
</dbReference>
<dbReference type="NCBIfam" id="TIGR01509">
    <property type="entry name" value="HAD-SF-IA-v3"/>
    <property type="match status" value="1"/>
</dbReference>
<dbReference type="PANTHER" id="PTHR12725">
    <property type="entry name" value="HALOACID DEHALOGENASE-LIKE HYDROLASE"/>
    <property type="match status" value="1"/>
</dbReference>
<dbReference type="InterPro" id="IPR010237">
    <property type="entry name" value="Pyr-5-nucltdase"/>
</dbReference>
<dbReference type="STRING" id="1150469.RSPPHO_01813"/>
<dbReference type="InterPro" id="IPR023214">
    <property type="entry name" value="HAD_sf"/>
</dbReference>
<dbReference type="AlphaFoldDB" id="H6SKC4"/>
<keyword evidence="2" id="KW-1185">Reference proteome</keyword>
<dbReference type="InterPro" id="IPR006439">
    <property type="entry name" value="HAD-SF_hydro_IA"/>
</dbReference>
<dbReference type="InterPro" id="IPR036412">
    <property type="entry name" value="HAD-like_sf"/>
</dbReference>
<dbReference type="PATRIC" id="fig|1150469.3.peg.2038"/>
<dbReference type="Proteomes" id="UP000033220">
    <property type="component" value="Chromosome DSM 122"/>
</dbReference>
<dbReference type="NCBIfam" id="TIGR01993">
    <property type="entry name" value="Pyr-5-nucltdase"/>
    <property type="match status" value="1"/>
</dbReference>
<dbReference type="HOGENOM" id="CLU_059493_2_1_5"/>